<dbReference type="EMBL" id="CH445333">
    <property type="protein sequence ID" value="EAT86481.1"/>
    <property type="molecule type" value="Genomic_DNA"/>
</dbReference>
<evidence type="ECO:0000256" key="1">
    <source>
        <dbReference type="ARBA" id="ARBA00004141"/>
    </source>
</evidence>
<gene>
    <name evidence="8" type="ORF">SNOG_06650</name>
</gene>
<dbReference type="GO" id="GO:0016020">
    <property type="term" value="C:membrane"/>
    <property type="evidence" value="ECO:0007669"/>
    <property type="project" value="UniProtKB-SubCell"/>
</dbReference>
<dbReference type="Pfam" id="PF20684">
    <property type="entry name" value="Fung_rhodopsin"/>
    <property type="match status" value="1"/>
</dbReference>
<dbReference type="Proteomes" id="UP000001055">
    <property type="component" value="Unassembled WGS sequence"/>
</dbReference>
<dbReference type="RefSeq" id="XP_001797014.1">
    <property type="nucleotide sequence ID" value="XM_001796962.1"/>
</dbReference>
<evidence type="ECO:0000259" key="7">
    <source>
        <dbReference type="Pfam" id="PF20684"/>
    </source>
</evidence>
<evidence type="ECO:0000256" key="5">
    <source>
        <dbReference type="ARBA" id="ARBA00038359"/>
    </source>
</evidence>
<feature type="domain" description="Rhodopsin" evidence="7">
    <location>
        <begin position="28"/>
        <end position="210"/>
    </location>
</feature>
<protein>
    <recommendedName>
        <fullName evidence="7">Rhodopsin domain-containing protein</fullName>
    </recommendedName>
</protein>
<evidence type="ECO:0000313" key="9">
    <source>
        <dbReference type="Proteomes" id="UP000001055"/>
    </source>
</evidence>
<dbReference type="VEuPathDB" id="FungiDB:JI435_066480"/>
<dbReference type="KEGG" id="pno:SNOG_06650"/>
<dbReference type="InterPro" id="IPR049326">
    <property type="entry name" value="Rhodopsin_dom_fungi"/>
</dbReference>
<keyword evidence="4 6" id="KW-0472">Membrane</keyword>
<organism evidence="8 9">
    <name type="scientific">Phaeosphaeria nodorum (strain SN15 / ATCC MYA-4574 / FGSC 10173)</name>
    <name type="common">Glume blotch fungus</name>
    <name type="synonym">Parastagonospora nodorum</name>
    <dbReference type="NCBI Taxonomy" id="321614"/>
    <lineage>
        <taxon>Eukaryota</taxon>
        <taxon>Fungi</taxon>
        <taxon>Dikarya</taxon>
        <taxon>Ascomycota</taxon>
        <taxon>Pezizomycotina</taxon>
        <taxon>Dothideomycetes</taxon>
        <taxon>Pleosporomycetidae</taxon>
        <taxon>Pleosporales</taxon>
        <taxon>Pleosporineae</taxon>
        <taxon>Phaeosphaeriaceae</taxon>
        <taxon>Parastagonospora</taxon>
    </lineage>
</organism>
<dbReference type="eggNOG" id="ENOG502S025">
    <property type="taxonomic scope" value="Eukaryota"/>
</dbReference>
<comment type="subcellular location">
    <subcellularLocation>
        <location evidence="1">Membrane</location>
        <topology evidence="1">Multi-pass membrane protein</topology>
    </subcellularLocation>
</comment>
<feature type="transmembrane region" description="Helical" evidence="6">
    <location>
        <begin position="164"/>
        <end position="189"/>
    </location>
</feature>
<dbReference type="OMA" id="EAYWDRS"/>
<accession>Q0UNL4</accession>
<evidence type="ECO:0000256" key="4">
    <source>
        <dbReference type="ARBA" id="ARBA00023136"/>
    </source>
</evidence>
<keyword evidence="2 6" id="KW-0812">Transmembrane</keyword>
<evidence type="ECO:0000313" key="8">
    <source>
        <dbReference type="EMBL" id="EAT86481.1"/>
    </source>
</evidence>
<name>Q0UNL4_PHANO</name>
<dbReference type="InParanoid" id="Q0UNL4"/>
<evidence type="ECO:0000256" key="6">
    <source>
        <dbReference type="SAM" id="Phobius"/>
    </source>
</evidence>
<feature type="transmembrane region" description="Helical" evidence="6">
    <location>
        <begin position="44"/>
        <end position="63"/>
    </location>
</feature>
<reference evidence="9" key="1">
    <citation type="journal article" date="2007" name="Plant Cell">
        <title>Dothideomycete-plant interactions illuminated by genome sequencing and EST analysis of the wheat pathogen Stagonospora nodorum.</title>
        <authorList>
            <person name="Hane J.K."/>
            <person name="Lowe R.G."/>
            <person name="Solomon P.S."/>
            <person name="Tan K.C."/>
            <person name="Schoch C.L."/>
            <person name="Spatafora J.W."/>
            <person name="Crous P.W."/>
            <person name="Kodira C."/>
            <person name="Birren B.W."/>
            <person name="Galagan J.E."/>
            <person name="Torriani S.F."/>
            <person name="McDonald B.A."/>
            <person name="Oliver R.P."/>
        </authorList>
    </citation>
    <scope>NUCLEOTIDE SEQUENCE [LARGE SCALE GENOMIC DNA]</scope>
    <source>
        <strain evidence="9">SN15 / ATCC MYA-4574 / FGSC 10173</strain>
    </source>
</reference>
<dbReference type="AlphaFoldDB" id="Q0UNL4"/>
<comment type="similarity">
    <text evidence="5">Belongs to the SAT4 family.</text>
</comment>
<evidence type="ECO:0000256" key="3">
    <source>
        <dbReference type="ARBA" id="ARBA00022989"/>
    </source>
</evidence>
<evidence type="ECO:0000256" key="2">
    <source>
        <dbReference type="ARBA" id="ARBA00022692"/>
    </source>
</evidence>
<dbReference type="InterPro" id="IPR052337">
    <property type="entry name" value="SAT4-like"/>
</dbReference>
<dbReference type="GeneID" id="5973893"/>
<dbReference type="PANTHER" id="PTHR33048:SF47">
    <property type="entry name" value="INTEGRAL MEMBRANE PROTEIN-RELATED"/>
    <property type="match status" value="1"/>
</dbReference>
<dbReference type="PANTHER" id="PTHR33048">
    <property type="entry name" value="PTH11-LIKE INTEGRAL MEMBRANE PROTEIN (AFU_ORTHOLOGUE AFUA_5G11245)"/>
    <property type="match status" value="1"/>
</dbReference>
<keyword evidence="3 6" id="KW-1133">Transmembrane helix</keyword>
<feature type="transmembrane region" description="Helical" evidence="6">
    <location>
        <begin position="83"/>
        <end position="102"/>
    </location>
</feature>
<sequence>MPSQNPRGRQAVEISSAFTALAFFTVALRLYARFFLVRCAGLEDYGIVLAMICSIGLTIAIGFQAEYGMGQHLKDLQPETVQMSLQAFFSSLIVYYLSLGLTKASILLQYQRVFTTKRFQLSCWSLMGVVIIYALWTVFGSIFACVPVRAFWTREPGAKCIDQFSMWFTNAAMNIVTDFAIIILPIPVIQSLNLGRRQKVALISIFAVGGL</sequence>
<feature type="transmembrane region" description="Helical" evidence="6">
    <location>
        <begin position="123"/>
        <end position="152"/>
    </location>
</feature>
<proteinExistence type="inferred from homology"/>
<dbReference type="HOGENOM" id="CLU_028200_25_1_1"/>
<feature type="transmembrane region" description="Helical" evidence="6">
    <location>
        <begin position="12"/>
        <end position="32"/>
    </location>
</feature>